<reference evidence="2 3" key="1">
    <citation type="submission" date="2017-07" db="EMBL/GenBank/DDBJ databases">
        <title>Recovery of genomes from metagenomes via a dereplication, aggregation, and scoring strategy.</title>
        <authorList>
            <person name="Sieber C.M."/>
            <person name="Probst A.J."/>
            <person name="Sharrar A."/>
            <person name="Thomas B.C."/>
            <person name="Hess M."/>
            <person name="Tringe S.G."/>
            <person name="Banfield J.F."/>
        </authorList>
    </citation>
    <scope>NUCLEOTIDE SEQUENCE [LARGE SCALE GENOMIC DNA]</scope>
    <source>
        <strain evidence="2">JGI_Cruoil_03_44_89</strain>
    </source>
</reference>
<evidence type="ECO:0000313" key="3">
    <source>
        <dbReference type="Proteomes" id="UP000215215"/>
    </source>
</evidence>
<evidence type="ECO:0000313" key="2">
    <source>
        <dbReference type="EMBL" id="OYD17167.1"/>
    </source>
</evidence>
<feature type="domain" description="Transglutaminase-like" evidence="1">
    <location>
        <begin position="123"/>
        <end position="185"/>
    </location>
</feature>
<organism evidence="2 3">
    <name type="scientific">candidate division WOR-3 bacterium JGI_Cruoil_03_44_89</name>
    <dbReference type="NCBI Taxonomy" id="1973748"/>
    <lineage>
        <taxon>Bacteria</taxon>
        <taxon>Bacteria division WOR-3</taxon>
    </lineage>
</organism>
<sequence>MLKEATGDEKEWVEWLLRDMPTIDLITLDADSFLLDLKALHTNLDSLPWGKTIPQEIFQRYVLPYRVSQEPLEYFRLHYRRELYGRVRDCPDVKSAALSINEWAYEQMKYEPTSRWDQSAEVTIKRGIGRCEEMSILFMKACRAVGIPVRMVSTPYWPFTNSNHAWVEVRTEDKWHFLGGAEMTPLDGAWFRESVRRTAIVKGIAWGEFLPKDEIVYYKGNGYTVLNLTPNYGDTTGLSVTVRNSNGAPVESANIWVSVFNYSSIRRVAHKYTDDSGKAHIVVGKCDLFVSCGKDSLWDYEMVRLTDTNSTTRVLFTLKRTTIPDTSFWLRVKGKETVPRDTTYKPLESSYAIHDLRQAQLTAVDPEVLEELPDSSFETRLLKNLNRSRGNRETLLKFWRGYEENRDLLLSLWDVMHTKDLIASDSSLMQEIIDASIKRRRCFDYYGFPDSLFFEYVANPRILWEEFGVDYPVLEEIFIELVGRPQKEVADGVVRYIRTKIDTLSDKNYFGGTMNPYQTLAAGTGSSIERLLLFVGAMRAVGIPARIGWDHKGAEYYDNDWVSVTLDTSEEEKTREVVIAAKFTQNGKRRTDVRYYYDFSMCRLEDGVFEDLTPPMDTSQGIVFFTVSPGEYCFVTGWRGSRGNVFVRILPVEAEEDTVFTEVLFGLPPAEAISPFDLVVRDFNGLSLTDVRDIEGHIPSKSDWQRGDVIVAFFDPEEEASISTAKSLASVSDVPFLILVKATGRARAVQFCRENKLSGRIFFGGKEDLKKILNFREFPSILLLRDGKAVLWTEGLTLEIANMIKQLRH</sequence>
<dbReference type="SUPFAM" id="SSF54001">
    <property type="entry name" value="Cysteine proteinases"/>
    <property type="match status" value="2"/>
</dbReference>
<dbReference type="Gene3D" id="3.10.620.30">
    <property type="match status" value="1"/>
</dbReference>
<comment type="caution">
    <text evidence="2">The sequence shown here is derived from an EMBL/GenBank/DDBJ whole genome shotgun (WGS) entry which is preliminary data.</text>
</comment>
<protein>
    <recommendedName>
        <fullName evidence="1">Transglutaminase-like domain-containing protein</fullName>
    </recommendedName>
</protein>
<dbReference type="EMBL" id="NOZQ01000030">
    <property type="protein sequence ID" value="OYD17167.1"/>
    <property type="molecule type" value="Genomic_DNA"/>
</dbReference>
<dbReference type="AlphaFoldDB" id="A0A235BZF3"/>
<name>A0A235BZF3_UNCW3</name>
<dbReference type="Proteomes" id="UP000215215">
    <property type="component" value="Unassembled WGS sequence"/>
</dbReference>
<accession>A0A235BZF3</accession>
<evidence type="ECO:0000259" key="1">
    <source>
        <dbReference type="SMART" id="SM00460"/>
    </source>
</evidence>
<dbReference type="PANTHER" id="PTHR35532">
    <property type="entry name" value="SIMILAR TO POLYHYDROXYALKANOATE DEPOLYMERASE"/>
    <property type="match status" value="1"/>
</dbReference>
<dbReference type="Pfam" id="PF01841">
    <property type="entry name" value="Transglut_core"/>
    <property type="match status" value="2"/>
</dbReference>
<gene>
    <name evidence="2" type="ORF">CH333_01720</name>
</gene>
<feature type="domain" description="Transglutaminase-like" evidence="1">
    <location>
        <begin position="519"/>
        <end position="570"/>
    </location>
</feature>
<dbReference type="Gene3D" id="2.60.40.1120">
    <property type="entry name" value="Carboxypeptidase-like, regulatory domain"/>
    <property type="match status" value="1"/>
</dbReference>
<proteinExistence type="predicted"/>
<dbReference type="InterPro" id="IPR002931">
    <property type="entry name" value="Transglutaminase-like"/>
</dbReference>
<dbReference type="InterPro" id="IPR038765">
    <property type="entry name" value="Papain-like_cys_pep_sf"/>
</dbReference>
<dbReference type="PANTHER" id="PTHR35532:SF5">
    <property type="entry name" value="CARBOHYDRATE-BINDING DOMAIN-CONTAINING PROTEIN"/>
    <property type="match status" value="1"/>
</dbReference>
<dbReference type="SMART" id="SM00460">
    <property type="entry name" value="TGc"/>
    <property type="match status" value="2"/>
</dbReference>